<keyword evidence="2" id="KW-1185">Reference proteome</keyword>
<protein>
    <submittedName>
        <fullName evidence="1">Uncharacterized protein</fullName>
    </submittedName>
</protein>
<accession>A0ACB9N3J1</accession>
<proteinExistence type="predicted"/>
<sequence length="88" mass="9465">MAKIPTLICLLCLLFCSIVFSAHAARINLVLTEASATTPLKGADGDGRGGGVSDEKVCEGITEEDCMIRRTLAAHVDYIYTQSQKHKP</sequence>
<comment type="caution">
    <text evidence="1">The sequence shown here is derived from an EMBL/GenBank/DDBJ whole genome shotgun (WGS) entry which is preliminary data.</text>
</comment>
<evidence type="ECO:0000313" key="2">
    <source>
        <dbReference type="Proteomes" id="UP001057402"/>
    </source>
</evidence>
<evidence type="ECO:0000313" key="1">
    <source>
        <dbReference type="EMBL" id="KAI4330234.1"/>
    </source>
</evidence>
<name>A0ACB9N3J1_9MYRT</name>
<reference evidence="2" key="1">
    <citation type="journal article" date="2023" name="Front. Plant Sci.">
        <title>Chromosomal-level genome assembly of Melastoma candidum provides insights into trichome evolution.</title>
        <authorList>
            <person name="Zhong Y."/>
            <person name="Wu W."/>
            <person name="Sun C."/>
            <person name="Zou P."/>
            <person name="Liu Y."/>
            <person name="Dai S."/>
            <person name="Zhou R."/>
        </authorList>
    </citation>
    <scope>NUCLEOTIDE SEQUENCE [LARGE SCALE GENOMIC DNA]</scope>
</reference>
<organism evidence="1 2">
    <name type="scientific">Melastoma candidum</name>
    <dbReference type="NCBI Taxonomy" id="119954"/>
    <lineage>
        <taxon>Eukaryota</taxon>
        <taxon>Viridiplantae</taxon>
        <taxon>Streptophyta</taxon>
        <taxon>Embryophyta</taxon>
        <taxon>Tracheophyta</taxon>
        <taxon>Spermatophyta</taxon>
        <taxon>Magnoliopsida</taxon>
        <taxon>eudicotyledons</taxon>
        <taxon>Gunneridae</taxon>
        <taxon>Pentapetalae</taxon>
        <taxon>rosids</taxon>
        <taxon>malvids</taxon>
        <taxon>Myrtales</taxon>
        <taxon>Melastomataceae</taxon>
        <taxon>Melastomatoideae</taxon>
        <taxon>Melastomateae</taxon>
        <taxon>Melastoma</taxon>
    </lineage>
</organism>
<gene>
    <name evidence="1" type="ORF">MLD38_028534</name>
</gene>
<dbReference type="Proteomes" id="UP001057402">
    <property type="component" value="Chromosome 8"/>
</dbReference>
<dbReference type="EMBL" id="CM042887">
    <property type="protein sequence ID" value="KAI4330234.1"/>
    <property type="molecule type" value="Genomic_DNA"/>
</dbReference>